<evidence type="ECO:0000313" key="1">
    <source>
        <dbReference type="EMBL" id="BBL80603.1"/>
    </source>
</evidence>
<dbReference type="EMBL" id="AP019791">
    <property type="protein sequence ID" value="BBL80603.1"/>
    <property type="molecule type" value="Genomic_DNA"/>
</dbReference>
<dbReference type="Gene3D" id="3.30.70.120">
    <property type="match status" value="1"/>
</dbReference>
<protein>
    <submittedName>
        <fullName evidence="1">Nitrogen regulatory protein P-II</fullName>
    </submittedName>
</protein>
<dbReference type="InterPro" id="IPR015867">
    <property type="entry name" value="N-reg_PII/ATP_PRibTrfase_C"/>
</dbReference>
<gene>
    <name evidence="1" type="ORF">RxyAA322_24570</name>
</gene>
<dbReference type="OrthoDB" id="9803021at2"/>
<proteinExistence type="predicted"/>
<dbReference type="AlphaFoldDB" id="A0A510HP68"/>
<sequence length="108" mass="11600">MRGYKLIAAIVPKGAAGKVMDAAREAGAEGGTILMARGTGVHEARRVFGITVSSERELVLILVEPEKRDAILDAVVRAGRLDEPARGIAFVMAVEEVKGIVHHERQED</sequence>
<dbReference type="GO" id="GO:0030234">
    <property type="term" value="F:enzyme regulator activity"/>
    <property type="evidence" value="ECO:0007669"/>
    <property type="project" value="InterPro"/>
</dbReference>
<keyword evidence="2" id="KW-1185">Reference proteome</keyword>
<dbReference type="GO" id="GO:0006808">
    <property type="term" value="P:regulation of nitrogen utilization"/>
    <property type="evidence" value="ECO:0007669"/>
    <property type="project" value="InterPro"/>
</dbReference>
<name>A0A510HP68_9ACTN</name>
<dbReference type="Pfam" id="PF00543">
    <property type="entry name" value="P-II"/>
    <property type="match status" value="1"/>
</dbReference>
<evidence type="ECO:0000313" key="2">
    <source>
        <dbReference type="Proteomes" id="UP000318065"/>
    </source>
</evidence>
<dbReference type="Proteomes" id="UP000318065">
    <property type="component" value="Chromosome"/>
</dbReference>
<dbReference type="SMART" id="SM00938">
    <property type="entry name" value="P-II"/>
    <property type="match status" value="1"/>
</dbReference>
<dbReference type="RefSeq" id="WP_143528592.1">
    <property type="nucleotide sequence ID" value="NZ_AP019791.1"/>
</dbReference>
<organism evidence="1 2">
    <name type="scientific">Rubrobacter xylanophilus</name>
    <dbReference type="NCBI Taxonomy" id="49319"/>
    <lineage>
        <taxon>Bacteria</taxon>
        <taxon>Bacillati</taxon>
        <taxon>Actinomycetota</taxon>
        <taxon>Rubrobacteria</taxon>
        <taxon>Rubrobacterales</taxon>
        <taxon>Rubrobacteraceae</taxon>
        <taxon>Rubrobacter</taxon>
    </lineage>
</organism>
<dbReference type="InterPro" id="IPR002187">
    <property type="entry name" value="N-reg_PII"/>
</dbReference>
<dbReference type="PROSITE" id="PS51343">
    <property type="entry name" value="PII_GLNB_DOM"/>
    <property type="match status" value="1"/>
</dbReference>
<dbReference type="SUPFAM" id="SSF54913">
    <property type="entry name" value="GlnB-like"/>
    <property type="match status" value="1"/>
</dbReference>
<reference evidence="1" key="1">
    <citation type="journal article" date="2019" name="Microbiol. Resour. Announc.">
        <title>Complete Genome Sequence of Rubrobacter xylanophilus Strain AA3-22, Isolated from Arima Onsen in Japan.</title>
        <authorList>
            <person name="Tomariguchi N."/>
            <person name="Miyazaki K."/>
        </authorList>
    </citation>
    <scope>NUCLEOTIDE SEQUENCE [LARGE SCALE GENOMIC DNA]</scope>
    <source>
        <strain evidence="1">AA3-22</strain>
    </source>
</reference>
<dbReference type="InterPro" id="IPR011322">
    <property type="entry name" value="N-reg_PII-like_a/b"/>
</dbReference>
<accession>A0A510HP68</accession>